<comment type="similarity">
    <text evidence="3">Belongs to the FHIP family.</text>
</comment>
<dbReference type="GO" id="GO:0070695">
    <property type="term" value="C:FHF complex"/>
    <property type="evidence" value="ECO:0007669"/>
    <property type="project" value="TreeGrafter"/>
</dbReference>
<feature type="region of interest" description="Disordered" evidence="7">
    <location>
        <begin position="165"/>
        <end position="252"/>
    </location>
</feature>
<proteinExistence type="inferred from homology"/>
<feature type="compositionally biased region" description="Pro residues" evidence="7">
    <location>
        <begin position="288"/>
        <end position="299"/>
    </location>
</feature>
<feature type="compositionally biased region" description="Basic and acidic residues" evidence="7">
    <location>
        <begin position="484"/>
        <end position="493"/>
    </location>
</feature>
<evidence type="ECO:0000256" key="4">
    <source>
        <dbReference type="ARBA" id="ARBA00040201"/>
    </source>
</evidence>
<feature type="region of interest" description="Disordered" evidence="7">
    <location>
        <begin position="281"/>
        <end position="305"/>
    </location>
</feature>
<comment type="function">
    <text evidence="5">Component of the FTS/Hook/FHIP complex (FHF complex). The FHF complex may function to promote vesicle trafficking and/or fusion via the homotypic vesicular protein sorting complex (the HOPS complex). FHF complex promotes the distribution of AP-4 complex to the perinuclear area of the cell.</text>
</comment>
<keyword evidence="1" id="KW-0813">Transport</keyword>
<keyword evidence="2" id="KW-0653">Protein transport</keyword>
<protein>
    <recommendedName>
        <fullName evidence="4">FHF complex subunit HOOK-interacting protein 1B</fullName>
    </recommendedName>
</protein>
<dbReference type="InterPro" id="IPR045668">
    <property type="entry name" value="FHIP_KELAA_motif"/>
</dbReference>
<reference evidence="9" key="1">
    <citation type="submission" date="2025-08" db="UniProtKB">
        <authorList>
            <consortium name="Ensembl"/>
        </authorList>
    </citation>
    <scope>IDENTIFICATION</scope>
</reference>
<evidence type="ECO:0000256" key="3">
    <source>
        <dbReference type="ARBA" id="ARBA00024336"/>
    </source>
</evidence>
<dbReference type="Pfam" id="PF19311">
    <property type="entry name" value="KELAA"/>
    <property type="match status" value="1"/>
</dbReference>
<dbReference type="GO" id="GO:0008333">
    <property type="term" value="P:endosome to lysosome transport"/>
    <property type="evidence" value="ECO:0007669"/>
    <property type="project" value="TreeGrafter"/>
</dbReference>
<feature type="region of interest" description="Disordered" evidence="7">
    <location>
        <begin position="449"/>
        <end position="501"/>
    </location>
</feature>
<dbReference type="InterPro" id="IPR045669">
    <property type="entry name" value="FHIP_C"/>
</dbReference>
<feature type="compositionally biased region" description="Basic and acidic residues" evidence="7">
    <location>
        <begin position="449"/>
        <end position="467"/>
    </location>
</feature>
<dbReference type="AlphaFoldDB" id="A0A673GXQ0"/>
<evidence type="ECO:0000313" key="10">
    <source>
        <dbReference type="Proteomes" id="UP000472270"/>
    </source>
</evidence>
<feature type="domain" description="FHF complex subunit HOOK-interacting protein C-terminal" evidence="8">
    <location>
        <begin position="516"/>
        <end position="608"/>
    </location>
</feature>
<feature type="compositionally biased region" description="Low complexity" evidence="7">
    <location>
        <begin position="225"/>
        <end position="237"/>
    </location>
</feature>
<feature type="region of interest" description="Disordered" evidence="7">
    <location>
        <begin position="317"/>
        <end position="340"/>
    </location>
</feature>
<dbReference type="GO" id="GO:0045022">
    <property type="term" value="P:early endosome to late endosome transport"/>
    <property type="evidence" value="ECO:0007669"/>
    <property type="project" value="TreeGrafter"/>
</dbReference>
<keyword evidence="10" id="KW-1185">Reference proteome</keyword>
<dbReference type="Pfam" id="PF10257">
    <property type="entry name" value="RAI16-like"/>
    <property type="match status" value="1"/>
</dbReference>
<reference evidence="9" key="2">
    <citation type="submission" date="2025-09" db="UniProtKB">
        <authorList>
            <consortium name="Ensembl"/>
        </authorList>
    </citation>
    <scope>IDENTIFICATION</scope>
</reference>
<evidence type="ECO:0000259" key="8">
    <source>
        <dbReference type="Pfam" id="PF19314"/>
    </source>
</evidence>
<dbReference type="GO" id="GO:0007032">
    <property type="term" value="P:endosome organization"/>
    <property type="evidence" value="ECO:0007669"/>
    <property type="project" value="TreeGrafter"/>
</dbReference>
<sequence length="733" mass="80545">MNSLEFCNAVVQVAHPLVRCQLLDYLHNGFLVPVMGPALHKSSVDEMIASTAYLDLFLRSITETSLLKTFLRFILLHRHDNDTILDTLLTRISSNSRLCMVSLSLFKTLLSLNCEDLMLQLVLRYLLPCTHVMLSQRRAVRETDLYGKSADKFLSLVPECCRITPAPSSERDDEPAFWGKVLGSPTSESPVHPRPSTPSRLALFIRQQSSGGQANPPSSGSENAPSSPRGSVSSPLSPDSPMHQLPNTSEGETGYLEYLRDARRGIELCSWACRDWSGPYDGENPSPNSAPPPPPPPTSNPSLNILTDSVDERMEVKKVKRDSDVNNSVVESGMNGSMGMGPVDYNDFHVGSAMKSSQVQVKPHLQHQTSVPSSTQECLQIERQRLSPVPALTETSTVPRDSRGLESVERLIEELLERAPSEPLSGDSKCQGISIEAFHQELRELEERVRERRVLSRSSEESSRESRTAPAPSLTDEDCLPVETEQRSSETKPDSSATGVFSPARLLGPPLAQPYTGPFITVLFSKLESMMQNSLYVNILLTGVVFQLACYPQPLLRSFLLNANMVFQPSVKSLIQVLGSVKNRIEAFAASHEDFPVMLRKARQFLVARGKLDWSDSPMGVPNLRRSDSLIKSRKPSLGDLILRHTNSPTRARHAAQLALAHVRDGGQSLHSALFRGGAAGGASGLEKQAEALRVKNAVYCAVIFSEFLKELAALAQEHAVALPFPPSQGTEE</sequence>
<evidence type="ECO:0000256" key="5">
    <source>
        <dbReference type="ARBA" id="ARBA00046048"/>
    </source>
</evidence>
<accession>A0A673GXQ0</accession>
<evidence type="ECO:0000256" key="6">
    <source>
        <dbReference type="ARBA" id="ARBA00046925"/>
    </source>
</evidence>
<evidence type="ECO:0000256" key="7">
    <source>
        <dbReference type="SAM" id="MobiDB-lite"/>
    </source>
</evidence>
<comment type="subunit">
    <text evidence="6">Component of the FTS/Hook/FHIP complex (FHF complex), composed of AKTIP/FTS, FHIP1B, and one or more members of the Hook family of proteins HOOK1, HOOK2, and HOOK3. The FHF complex associates with the homotypic vesicular sorting complex (the HOPS complex).</text>
</comment>
<evidence type="ECO:0000256" key="1">
    <source>
        <dbReference type="ARBA" id="ARBA00022448"/>
    </source>
</evidence>
<evidence type="ECO:0000256" key="2">
    <source>
        <dbReference type="ARBA" id="ARBA00022927"/>
    </source>
</evidence>
<evidence type="ECO:0000313" key="9">
    <source>
        <dbReference type="Ensembl" id="ENSSRHP00000018264.1"/>
    </source>
</evidence>
<feature type="compositionally biased region" description="Polar residues" evidence="7">
    <location>
        <begin position="206"/>
        <end position="224"/>
    </location>
</feature>
<dbReference type="GO" id="GO:0007040">
    <property type="term" value="P:lysosome organization"/>
    <property type="evidence" value="ECO:0007669"/>
    <property type="project" value="TreeGrafter"/>
</dbReference>
<dbReference type="InterPro" id="IPR019384">
    <property type="entry name" value="FHIP"/>
</dbReference>
<dbReference type="PANTHER" id="PTHR21705">
    <property type="entry name" value="RAI16 PROTEIN-RELATED"/>
    <property type="match status" value="1"/>
</dbReference>
<dbReference type="Ensembl" id="ENSSRHT00000018838.1">
    <property type="protein sequence ID" value="ENSSRHP00000018264.1"/>
    <property type="gene ID" value="ENSSRHG00000009905.1"/>
</dbReference>
<dbReference type="GO" id="GO:0015031">
    <property type="term" value="P:protein transport"/>
    <property type="evidence" value="ECO:0007669"/>
    <property type="project" value="UniProtKB-KW"/>
</dbReference>
<dbReference type="PANTHER" id="PTHR21705:SF4">
    <property type="entry name" value="FHF COMPLEX SUBUNIT HOOK-INTERACTING PROTEIN 1B"/>
    <property type="match status" value="1"/>
</dbReference>
<name>A0A673GXQ0_9TELE</name>
<gene>
    <name evidence="9" type="primary">LOC107719813</name>
</gene>
<dbReference type="Proteomes" id="UP000472270">
    <property type="component" value="Unassembled WGS sequence"/>
</dbReference>
<organism evidence="9 10">
    <name type="scientific">Sinocyclocheilus rhinocerous</name>
    <dbReference type="NCBI Taxonomy" id="307959"/>
    <lineage>
        <taxon>Eukaryota</taxon>
        <taxon>Metazoa</taxon>
        <taxon>Chordata</taxon>
        <taxon>Craniata</taxon>
        <taxon>Vertebrata</taxon>
        <taxon>Euteleostomi</taxon>
        <taxon>Actinopterygii</taxon>
        <taxon>Neopterygii</taxon>
        <taxon>Teleostei</taxon>
        <taxon>Ostariophysi</taxon>
        <taxon>Cypriniformes</taxon>
        <taxon>Cyprinidae</taxon>
        <taxon>Cyprininae</taxon>
        <taxon>Sinocyclocheilus</taxon>
    </lineage>
</organism>
<dbReference type="Pfam" id="PF19314">
    <property type="entry name" value="DUF5917"/>
    <property type="match status" value="1"/>
</dbReference>